<dbReference type="PANTHER" id="PTHR35010:SF2">
    <property type="entry name" value="BLL4672 PROTEIN"/>
    <property type="match status" value="1"/>
</dbReference>
<sequence length="343" mass="39150">MNTLSVKTASMPAFVFRKTRLLLEQEVARFSAGFLTLGLVELHRGGTSPEPVSGIVARKCGLAQANSGTIMNTTIIMEQNKKEISRFLRNARQRLNPEDYGITASGRRRTPGLRREEVASLAGISLTWYTWFEQGRDIRPSTEVLENLSIVLRLDDKEREFLFQLAQGRPSPLSPNLHNEISIGTRLLLDTVDVPAIVMNEHWSVIGWNKLVTKVLRDYGAVPPSERNLFKILLTSDAYKHEPDEYRRMVRRLTARLRWDYSRAKDRAFFDQLIGDARELCPIFDECWQSPDIIDRFEASHSINVKDVGRVDLRHTSYAIEGALGQRMVFYAPENEESRANQG</sequence>
<comment type="caution">
    <text evidence="2">The sequence shown here is derived from an EMBL/GenBank/DDBJ whole genome shotgun (WGS) entry which is preliminary data.</text>
</comment>
<dbReference type="AlphaFoldDB" id="A0A2S7K3C0"/>
<dbReference type="OrthoDB" id="5346389at2"/>
<evidence type="ECO:0000313" key="2">
    <source>
        <dbReference type="EMBL" id="PQA86987.1"/>
    </source>
</evidence>
<dbReference type="Gene3D" id="3.30.450.180">
    <property type="match status" value="1"/>
</dbReference>
<dbReference type="SUPFAM" id="SSF47413">
    <property type="entry name" value="lambda repressor-like DNA-binding domains"/>
    <property type="match status" value="1"/>
</dbReference>
<name>A0A2S7K3C0_9PROT</name>
<dbReference type="GO" id="GO:0003677">
    <property type="term" value="F:DNA binding"/>
    <property type="evidence" value="ECO:0007669"/>
    <property type="project" value="InterPro"/>
</dbReference>
<dbReference type="InterPro" id="IPR041413">
    <property type="entry name" value="MLTR_LBD"/>
</dbReference>
<dbReference type="EMBL" id="PJCH01000011">
    <property type="protein sequence ID" value="PQA86987.1"/>
    <property type="molecule type" value="Genomic_DNA"/>
</dbReference>
<dbReference type="InterPro" id="IPR010982">
    <property type="entry name" value="Lambda_DNA-bd_dom_sf"/>
</dbReference>
<proteinExistence type="predicted"/>
<evidence type="ECO:0000259" key="1">
    <source>
        <dbReference type="SMART" id="SM00530"/>
    </source>
</evidence>
<dbReference type="Proteomes" id="UP000239504">
    <property type="component" value="Unassembled WGS sequence"/>
</dbReference>
<keyword evidence="3" id="KW-1185">Reference proteome</keyword>
<dbReference type="Gene3D" id="1.10.260.40">
    <property type="entry name" value="lambda repressor-like DNA-binding domains"/>
    <property type="match status" value="1"/>
</dbReference>
<dbReference type="PANTHER" id="PTHR35010">
    <property type="entry name" value="BLL4672 PROTEIN-RELATED"/>
    <property type="match status" value="1"/>
</dbReference>
<dbReference type="SMART" id="SM00530">
    <property type="entry name" value="HTH_XRE"/>
    <property type="match status" value="1"/>
</dbReference>
<dbReference type="InterPro" id="IPR001387">
    <property type="entry name" value="Cro/C1-type_HTH"/>
</dbReference>
<evidence type="ECO:0000313" key="3">
    <source>
        <dbReference type="Proteomes" id="UP000239504"/>
    </source>
</evidence>
<gene>
    <name evidence="2" type="ORF">CW354_15855</name>
</gene>
<dbReference type="Pfam" id="PF17765">
    <property type="entry name" value="MLTR_LBD"/>
    <property type="match status" value="1"/>
</dbReference>
<reference evidence="2 3" key="1">
    <citation type="submission" date="2017-12" db="EMBL/GenBank/DDBJ databases">
        <authorList>
            <person name="Hurst M.R.H."/>
        </authorList>
    </citation>
    <scope>NUCLEOTIDE SEQUENCE [LARGE SCALE GENOMIC DNA]</scope>
    <source>
        <strain evidence="2 3">SY-3-19</strain>
    </source>
</reference>
<organism evidence="2 3">
    <name type="scientific">Hyphococcus luteus</name>
    <dbReference type="NCBI Taxonomy" id="2058213"/>
    <lineage>
        <taxon>Bacteria</taxon>
        <taxon>Pseudomonadati</taxon>
        <taxon>Pseudomonadota</taxon>
        <taxon>Alphaproteobacteria</taxon>
        <taxon>Parvularculales</taxon>
        <taxon>Parvularculaceae</taxon>
        <taxon>Hyphococcus</taxon>
    </lineage>
</organism>
<feature type="domain" description="HTH cro/C1-type" evidence="1">
    <location>
        <begin position="87"/>
        <end position="159"/>
    </location>
</feature>
<dbReference type="CDD" id="cd00093">
    <property type="entry name" value="HTH_XRE"/>
    <property type="match status" value="1"/>
</dbReference>
<dbReference type="Pfam" id="PF13560">
    <property type="entry name" value="HTH_31"/>
    <property type="match status" value="1"/>
</dbReference>
<accession>A0A2S7K3C0</accession>
<protein>
    <submittedName>
        <fullName evidence="2">XRE family transcriptional regulator</fullName>
    </submittedName>
</protein>